<keyword evidence="2" id="KW-0732">Signal</keyword>
<evidence type="ECO:0000256" key="1">
    <source>
        <dbReference type="SAM" id="MobiDB-lite"/>
    </source>
</evidence>
<organism evidence="3 4">
    <name type="scientific">Musa balbisiana</name>
    <name type="common">Banana</name>
    <dbReference type="NCBI Taxonomy" id="52838"/>
    <lineage>
        <taxon>Eukaryota</taxon>
        <taxon>Viridiplantae</taxon>
        <taxon>Streptophyta</taxon>
        <taxon>Embryophyta</taxon>
        <taxon>Tracheophyta</taxon>
        <taxon>Spermatophyta</taxon>
        <taxon>Magnoliopsida</taxon>
        <taxon>Liliopsida</taxon>
        <taxon>Zingiberales</taxon>
        <taxon>Musaceae</taxon>
        <taxon>Musa</taxon>
    </lineage>
</organism>
<protein>
    <recommendedName>
        <fullName evidence="5">Secreted protein</fullName>
    </recommendedName>
</protein>
<evidence type="ECO:0000256" key="2">
    <source>
        <dbReference type="SAM" id="SignalP"/>
    </source>
</evidence>
<dbReference type="EMBL" id="PYDT01000011">
    <property type="protein sequence ID" value="THU45190.1"/>
    <property type="molecule type" value="Genomic_DNA"/>
</dbReference>
<evidence type="ECO:0000313" key="3">
    <source>
        <dbReference type="EMBL" id="THU45190.1"/>
    </source>
</evidence>
<comment type="caution">
    <text evidence="3">The sequence shown here is derived from an EMBL/GenBank/DDBJ whole genome shotgun (WGS) entry which is preliminary data.</text>
</comment>
<evidence type="ECO:0008006" key="5">
    <source>
        <dbReference type="Google" id="ProtNLM"/>
    </source>
</evidence>
<feature type="chain" id="PRO_5020747779" description="Secreted protein" evidence="2">
    <location>
        <begin position="19"/>
        <end position="77"/>
    </location>
</feature>
<gene>
    <name evidence="3" type="ORF">C4D60_Mb02t15250</name>
</gene>
<sequence>MTRSLILFLVGDRFGVTGLILVLGSSDGSPSGGSSDSMAVQFECLKISKQIGRPSSQSQTRIKKEQTQKRAITHMSN</sequence>
<feature type="signal peptide" evidence="2">
    <location>
        <begin position="1"/>
        <end position="18"/>
    </location>
</feature>
<dbReference type="AlphaFoldDB" id="A0A4S8IAZ2"/>
<keyword evidence="4" id="KW-1185">Reference proteome</keyword>
<name>A0A4S8IAZ2_MUSBA</name>
<accession>A0A4S8IAZ2</accession>
<dbReference type="Proteomes" id="UP000317650">
    <property type="component" value="Chromosome 2"/>
</dbReference>
<proteinExistence type="predicted"/>
<reference evidence="3 4" key="1">
    <citation type="journal article" date="2019" name="Nat. Plants">
        <title>Genome sequencing of Musa balbisiana reveals subgenome evolution and function divergence in polyploid bananas.</title>
        <authorList>
            <person name="Yao X."/>
        </authorList>
    </citation>
    <scope>NUCLEOTIDE SEQUENCE [LARGE SCALE GENOMIC DNA]</scope>
    <source>
        <strain evidence="4">cv. DH-PKW</strain>
        <tissue evidence="3">Leaves</tissue>
    </source>
</reference>
<feature type="region of interest" description="Disordered" evidence="1">
    <location>
        <begin position="51"/>
        <end position="77"/>
    </location>
</feature>
<evidence type="ECO:0000313" key="4">
    <source>
        <dbReference type="Proteomes" id="UP000317650"/>
    </source>
</evidence>